<dbReference type="PIRSF" id="PIRSF002394">
    <property type="entry name" value="GN-bd_beta"/>
    <property type="match status" value="1"/>
</dbReference>
<comment type="similarity">
    <text evidence="1">Belongs to the WD repeat G protein beta family.</text>
</comment>
<evidence type="ECO:0000256" key="3">
    <source>
        <dbReference type="ARBA" id="ARBA00022737"/>
    </source>
</evidence>
<dbReference type="InterPro" id="IPR001680">
    <property type="entry name" value="WD40_rpt"/>
</dbReference>
<dbReference type="STRING" id="1965070.A0A3S3PK10"/>
<feature type="repeat" description="WD" evidence="5">
    <location>
        <begin position="178"/>
        <end position="219"/>
    </location>
</feature>
<evidence type="ECO:0000313" key="10">
    <source>
        <dbReference type="Proteomes" id="UP000285301"/>
    </source>
</evidence>
<feature type="repeat" description="WD" evidence="5">
    <location>
        <begin position="90"/>
        <end position="131"/>
    </location>
</feature>
<accession>A0A3S3PK10</accession>
<evidence type="ECO:0000313" key="7">
    <source>
        <dbReference type="EMBL" id="RWS10756.1"/>
    </source>
</evidence>
<keyword evidence="3" id="KW-0677">Repeat</keyword>
<dbReference type="InterPro" id="IPR019775">
    <property type="entry name" value="WD40_repeat_CS"/>
</dbReference>
<feature type="compositionally biased region" description="Polar residues" evidence="6">
    <location>
        <begin position="11"/>
        <end position="23"/>
    </location>
</feature>
<dbReference type="GO" id="GO:0007165">
    <property type="term" value="P:signal transduction"/>
    <property type="evidence" value="ECO:0007669"/>
    <property type="project" value="UniProtKB-KW"/>
</dbReference>
<dbReference type="PRINTS" id="PR00320">
    <property type="entry name" value="GPROTEINBRPT"/>
</dbReference>
<evidence type="ECO:0000256" key="2">
    <source>
        <dbReference type="ARBA" id="ARBA00022574"/>
    </source>
</evidence>
<evidence type="ECO:0000313" key="8">
    <source>
        <dbReference type="EMBL" id="RWS11175.1"/>
    </source>
</evidence>
<dbReference type="SUPFAM" id="SSF50978">
    <property type="entry name" value="WD40 repeat-like"/>
    <property type="match status" value="1"/>
</dbReference>
<dbReference type="OrthoDB" id="10255630at2759"/>
<protein>
    <submittedName>
        <fullName evidence="9">Guanine nucleotide-binding protein subunit beta-2-like protein</fullName>
    </submittedName>
</protein>
<dbReference type="PANTHER" id="PTHR19850">
    <property type="entry name" value="GUANINE NUCLEOTIDE-BINDING PROTEIN BETA G PROTEIN BETA"/>
    <property type="match status" value="1"/>
</dbReference>
<dbReference type="EMBL" id="NCKU01001782">
    <property type="protein sequence ID" value="RWS11276.1"/>
    <property type="molecule type" value="Genomic_DNA"/>
</dbReference>
<dbReference type="SMART" id="SM00320">
    <property type="entry name" value="WD40"/>
    <property type="match status" value="7"/>
</dbReference>
<evidence type="ECO:0000256" key="5">
    <source>
        <dbReference type="PROSITE-ProRule" id="PRU00221"/>
    </source>
</evidence>
<dbReference type="Pfam" id="PF25391">
    <property type="entry name" value="WD40_Gbeta"/>
    <property type="match status" value="1"/>
</dbReference>
<organism evidence="9 10">
    <name type="scientific">Dinothrombium tinctorium</name>
    <dbReference type="NCBI Taxonomy" id="1965070"/>
    <lineage>
        <taxon>Eukaryota</taxon>
        <taxon>Metazoa</taxon>
        <taxon>Ecdysozoa</taxon>
        <taxon>Arthropoda</taxon>
        <taxon>Chelicerata</taxon>
        <taxon>Arachnida</taxon>
        <taxon>Acari</taxon>
        <taxon>Acariformes</taxon>
        <taxon>Trombidiformes</taxon>
        <taxon>Prostigmata</taxon>
        <taxon>Anystina</taxon>
        <taxon>Parasitengona</taxon>
        <taxon>Trombidioidea</taxon>
        <taxon>Trombidiidae</taxon>
        <taxon>Dinothrombium</taxon>
    </lineage>
</organism>
<dbReference type="AlphaFoldDB" id="A0A3S3PK10"/>
<dbReference type="EMBL" id="NCKU01001973">
    <property type="protein sequence ID" value="RWS10756.1"/>
    <property type="molecule type" value="Genomic_DNA"/>
</dbReference>
<proteinExistence type="inferred from homology"/>
<dbReference type="InterPro" id="IPR020472">
    <property type="entry name" value="WD40_PAC1"/>
</dbReference>
<evidence type="ECO:0000256" key="6">
    <source>
        <dbReference type="SAM" id="MobiDB-lite"/>
    </source>
</evidence>
<comment type="caution">
    <text evidence="9">The sequence shown here is derived from an EMBL/GenBank/DDBJ whole genome shotgun (WGS) entry which is preliminary data.</text>
</comment>
<keyword evidence="10" id="KW-1185">Reference proteome</keyword>
<dbReference type="InterPro" id="IPR016346">
    <property type="entry name" value="G-protein_beta_1-5"/>
</dbReference>
<keyword evidence="2 5" id="KW-0853">WD repeat</keyword>
<dbReference type="PROSITE" id="PS50082">
    <property type="entry name" value="WD_REPEATS_2"/>
    <property type="match status" value="6"/>
</dbReference>
<feature type="repeat" description="WD" evidence="5">
    <location>
        <begin position="220"/>
        <end position="263"/>
    </location>
</feature>
<sequence length="405" mass="44615">MASVAEEEESSGQTSDVCGQQRSEITEDTIEELRKEIERLKTRLEEERRKLNDINSKIQNSKDHICSTVASAAQRLDNLGNLNIKQRRILKGHQGKVLCSDWSLDKRHIVSSSQDGKMIIWDAFTTNKEHAISMPTTWVMACAYAPSGNMVACGGLDNKITVYPLSLEDDAQTKKKHVGTHTSYMSCCLFPGTDQQILTGSGDSTCALWDVECATLIQSFHGHGGDVMSIDLSPSETGNTFVSAGCDRQALIWDLRNGQCVQSFEGHESDINSVKYYPSGDAIATGSDDATCRLYDLRADREVAVYSKQSIIFGVNSVDFSVSGRILFAGYNDYTVNVWDTLKCNRVCILYGHENRVTCLKVSPDGTALSTGSWDFTLRVNIDYSSLADSCLLSSILASRYGPDI</sequence>
<keyword evidence="4" id="KW-0807">Transducer</keyword>
<feature type="compositionally biased region" description="Acidic residues" evidence="6">
    <location>
        <begin position="1"/>
        <end position="10"/>
    </location>
</feature>
<dbReference type="PROSITE" id="PS00678">
    <property type="entry name" value="WD_REPEATS_1"/>
    <property type="match status" value="1"/>
</dbReference>
<gene>
    <name evidence="8" type="ORF">B4U79_00281</name>
    <name evidence="9" type="ORF">B4U79_00737</name>
    <name evidence="7" type="ORF">B4U79_01039</name>
</gene>
<dbReference type="PROSITE" id="PS50294">
    <property type="entry name" value="WD_REPEATS_REGION"/>
    <property type="match status" value="4"/>
</dbReference>
<feature type="region of interest" description="Disordered" evidence="6">
    <location>
        <begin position="1"/>
        <end position="25"/>
    </location>
</feature>
<dbReference type="InterPro" id="IPR036322">
    <property type="entry name" value="WD40_repeat_dom_sf"/>
</dbReference>
<dbReference type="EMBL" id="NCKU01001815">
    <property type="protein sequence ID" value="RWS11175.1"/>
    <property type="molecule type" value="Genomic_DNA"/>
</dbReference>
<dbReference type="CDD" id="cd00200">
    <property type="entry name" value="WD40"/>
    <property type="match status" value="1"/>
</dbReference>
<feature type="repeat" description="WD" evidence="5">
    <location>
        <begin position="315"/>
        <end position="340"/>
    </location>
</feature>
<evidence type="ECO:0000313" key="9">
    <source>
        <dbReference type="EMBL" id="RWS11276.1"/>
    </source>
</evidence>
<reference evidence="9 10" key="1">
    <citation type="journal article" date="2018" name="Gigascience">
        <title>Genomes of trombidid mites reveal novel predicted allergens and laterally-transferred genes associated with secondary metabolism.</title>
        <authorList>
            <person name="Dong X."/>
            <person name="Chaisiri K."/>
            <person name="Xia D."/>
            <person name="Armstrong S.D."/>
            <person name="Fang Y."/>
            <person name="Donnelly M.J."/>
            <person name="Kadowaki T."/>
            <person name="McGarry J.W."/>
            <person name="Darby A.C."/>
            <person name="Makepeace B.L."/>
        </authorList>
    </citation>
    <scope>NUCLEOTIDE SEQUENCE [LARGE SCALE GENOMIC DNA]</scope>
    <source>
        <strain evidence="9">UoL-WK</strain>
    </source>
</reference>
<name>A0A3S3PK10_9ACAR</name>
<dbReference type="Gene3D" id="2.130.10.10">
    <property type="entry name" value="YVTN repeat-like/Quinoprotein amine dehydrogenase"/>
    <property type="match status" value="1"/>
</dbReference>
<feature type="repeat" description="WD" evidence="5">
    <location>
        <begin position="350"/>
        <end position="380"/>
    </location>
</feature>
<feature type="repeat" description="WD" evidence="5">
    <location>
        <begin position="264"/>
        <end position="305"/>
    </location>
</feature>
<dbReference type="InterPro" id="IPR001632">
    <property type="entry name" value="WD40_G-protein_beta-like"/>
</dbReference>
<dbReference type="InterPro" id="IPR015943">
    <property type="entry name" value="WD40/YVTN_repeat-like_dom_sf"/>
</dbReference>
<evidence type="ECO:0000256" key="4">
    <source>
        <dbReference type="ARBA" id="ARBA00023224"/>
    </source>
</evidence>
<reference evidence="9" key="2">
    <citation type="submission" date="2018-11" db="EMBL/GenBank/DDBJ databases">
        <title>Trombidioid mite genomics.</title>
        <authorList>
            <person name="Dong X."/>
        </authorList>
    </citation>
    <scope>NUCLEOTIDE SEQUENCE</scope>
    <source>
        <strain evidence="9">UoL-WK</strain>
    </source>
</reference>
<dbReference type="PRINTS" id="PR00319">
    <property type="entry name" value="GPROTEINB"/>
</dbReference>
<evidence type="ECO:0000256" key="1">
    <source>
        <dbReference type="ARBA" id="ARBA00009768"/>
    </source>
</evidence>
<dbReference type="FunFam" id="2.130.10.10:FF:000020">
    <property type="entry name" value="Guanine nucleotide-binding protein beta subunit"/>
    <property type="match status" value="1"/>
</dbReference>
<dbReference type="Proteomes" id="UP000285301">
    <property type="component" value="Unassembled WGS sequence"/>
</dbReference>